<dbReference type="GeneID" id="83155892"/>
<dbReference type="PANTHER" id="PTHR10434:SF11">
    <property type="entry name" value="1-ACYL-SN-GLYCEROL-3-PHOSPHATE ACYLTRANSFERASE"/>
    <property type="match status" value="1"/>
</dbReference>
<protein>
    <submittedName>
        <fullName evidence="4">1-acyl-sn-glycerol-3-phosphate acyltransferase</fullName>
        <ecNumber evidence="4">2.3.1.51</ecNumber>
    </submittedName>
</protein>
<keyword evidence="1 4" id="KW-0808">Transferase</keyword>
<keyword evidence="2 4" id="KW-0012">Acyltransferase</keyword>
<dbReference type="HOGENOM" id="CLU_027938_4_5_9"/>
<dbReference type="EMBL" id="FP929052">
    <property type="protein sequence ID" value="CBL17295.1"/>
    <property type="molecule type" value="Genomic_DNA"/>
</dbReference>
<evidence type="ECO:0000313" key="5">
    <source>
        <dbReference type="Proteomes" id="UP000007054"/>
    </source>
</evidence>
<dbReference type="PATRIC" id="fig|213810.4.peg.1046"/>
<evidence type="ECO:0000313" key="4">
    <source>
        <dbReference type="EMBL" id="CBL17295.1"/>
    </source>
</evidence>
<gene>
    <name evidence="4" type="ordered locus">RUM_11470</name>
</gene>
<dbReference type="AlphaFoldDB" id="D4LCF0"/>
<dbReference type="RefSeq" id="WP_015558202.1">
    <property type="nucleotide sequence ID" value="NC_021039.1"/>
</dbReference>
<dbReference type="EC" id="2.3.1.51" evidence="4"/>
<accession>D4LCF0</accession>
<reference evidence="4" key="2">
    <citation type="submission" date="2010-03" db="EMBL/GenBank/DDBJ databases">
        <authorList>
            <person name="Pajon A."/>
        </authorList>
    </citation>
    <scope>NUCLEOTIDE SEQUENCE</scope>
    <source>
        <strain evidence="4">Type strain: 18P13</strain>
    </source>
</reference>
<keyword evidence="5" id="KW-1185">Reference proteome</keyword>
<dbReference type="GO" id="GO:0003841">
    <property type="term" value="F:1-acylglycerol-3-phosphate O-acyltransferase activity"/>
    <property type="evidence" value="ECO:0007669"/>
    <property type="project" value="UniProtKB-EC"/>
</dbReference>
<organism evidence="4 5">
    <name type="scientific">Ruminococcus champanellensis (strain DSM 18848 / JCM 17042 / KCTC 15320 / 18P13)</name>
    <dbReference type="NCBI Taxonomy" id="213810"/>
    <lineage>
        <taxon>Bacteria</taxon>
        <taxon>Bacillati</taxon>
        <taxon>Bacillota</taxon>
        <taxon>Clostridia</taxon>
        <taxon>Eubacteriales</taxon>
        <taxon>Oscillospiraceae</taxon>
        <taxon>Ruminococcus</taxon>
    </lineage>
</organism>
<dbReference type="GO" id="GO:0006654">
    <property type="term" value="P:phosphatidic acid biosynthetic process"/>
    <property type="evidence" value="ECO:0007669"/>
    <property type="project" value="TreeGrafter"/>
</dbReference>
<proteinExistence type="predicted"/>
<dbReference type="CDD" id="cd07989">
    <property type="entry name" value="LPLAT_AGPAT-like"/>
    <property type="match status" value="1"/>
</dbReference>
<sequence>MKQTCYTYQILRFLFTPLFRLLYHPHVMGSDNIPATGAVILAGNHMHALDPILIDTSTKRIVRTLAKKDLHDGPFGFVFRAVHTIPVDLHSKHNPAALHAAVHALQQGDAVNVSPEAKRNYTEQLLLPFKYGAVVMSARAHAPIIPYAITGTYKPFSGGVTVRFGAPFYASDDLTAANRELYNRIAALLRRSMDPAVLAQKQFTEFDEWSIGHDKTS</sequence>
<dbReference type="STRING" id="213810.RUM_11470"/>
<dbReference type="SMART" id="SM00563">
    <property type="entry name" value="PlsC"/>
    <property type="match status" value="1"/>
</dbReference>
<dbReference type="SUPFAM" id="SSF69593">
    <property type="entry name" value="Glycerol-3-phosphate (1)-acyltransferase"/>
    <property type="match status" value="1"/>
</dbReference>
<evidence type="ECO:0000259" key="3">
    <source>
        <dbReference type="SMART" id="SM00563"/>
    </source>
</evidence>
<dbReference type="KEGG" id="rch:RUM_11470"/>
<dbReference type="PANTHER" id="PTHR10434">
    <property type="entry name" value="1-ACYL-SN-GLYCEROL-3-PHOSPHATE ACYLTRANSFERASE"/>
    <property type="match status" value="1"/>
</dbReference>
<reference evidence="4" key="1">
    <citation type="submission" date="2010-03" db="EMBL/GenBank/DDBJ databases">
        <title>The genome sequence of Ruminococcus sp. 18P13.</title>
        <authorList>
            <consortium name="metaHIT consortium -- http://www.metahit.eu/"/>
            <person name="Pajon A."/>
            <person name="Turner K."/>
            <person name="Parkhill J."/>
            <person name="Bernalier A."/>
        </authorList>
    </citation>
    <scope>NUCLEOTIDE SEQUENCE [LARGE SCALE GENOMIC DNA]</scope>
    <source>
        <strain evidence="4">Type strain: 18P13</strain>
    </source>
</reference>
<evidence type="ECO:0000256" key="2">
    <source>
        <dbReference type="ARBA" id="ARBA00023315"/>
    </source>
</evidence>
<dbReference type="InterPro" id="IPR002123">
    <property type="entry name" value="Plipid/glycerol_acylTrfase"/>
</dbReference>
<name>D4LCF0_RUMC1</name>
<feature type="domain" description="Phospholipid/glycerol acyltransferase" evidence="3">
    <location>
        <begin position="39"/>
        <end position="152"/>
    </location>
</feature>
<dbReference type="OrthoDB" id="9803035at2"/>
<dbReference type="Proteomes" id="UP000007054">
    <property type="component" value="Chromosome"/>
</dbReference>
<evidence type="ECO:0000256" key="1">
    <source>
        <dbReference type="ARBA" id="ARBA00022679"/>
    </source>
</evidence>
<dbReference type="BioCyc" id="RCHA213810:RUM_RS05505-MONOMER"/>
<dbReference type="Pfam" id="PF01553">
    <property type="entry name" value="Acyltransferase"/>
    <property type="match status" value="1"/>
</dbReference>